<evidence type="ECO:0000256" key="1">
    <source>
        <dbReference type="SAM" id="MobiDB-lite"/>
    </source>
</evidence>
<dbReference type="EMBL" id="CP020370">
    <property type="protein sequence ID" value="AUB80132.1"/>
    <property type="molecule type" value="Genomic_DNA"/>
</dbReference>
<keyword evidence="3" id="KW-1185">Reference proteome</keyword>
<evidence type="ECO:0000313" key="2">
    <source>
        <dbReference type="EMBL" id="AUB80132.1"/>
    </source>
</evidence>
<evidence type="ECO:0000313" key="3">
    <source>
        <dbReference type="Proteomes" id="UP000232638"/>
    </source>
</evidence>
<gene>
    <name evidence="2" type="ORF">THSYN_03585</name>
</gene>
<dbReference type="Proteomes" id="UP000232638">
    <property type="component" value="Chromosome"/>
</dbReference>
<feature type="compositionally biased region" description="Gly residues" evidence="1">
    <location>
        <begin position="107"/>
        <end position="125"/>
    </location>
</feature>
<reference evidence="2 3" key="1">
    <citation type="submission" date="2017-03" db="EMBL/GenBank/DDBJ databases">
        <title>Complete genome sequence of Candidatus 'Thiodictyon syntrophicum' sp. nov. strain Cad16T, a photolithoautotroph purple sulfur bacterium isolated from an alpine meromictic lake.</title>
        <authorList>
            <person name="Luedin S.M."/>
            <person name="Pothier J.F."/>
            <person name="Danza F."/>
            <person name="Storelli N."/>
            <person name="Wittwer M."/>
            <person name="Tonolla M."/>
        </authorList>
    </citation>
    <scope>NUCLEOTIDE SEQUENCE [LARGE SCALE GENOMIC DNA]</scope>
    <source>
        <strain evidence="2 3">Cad16T</strain>
    </source>
</reference>
<dbReference type="AlphaFoldDB" id="A0A2K8U3G8"/>
<name>A0A2K8U3G8_9GAMM</name>
<proteinExistence type="predicted"/>
<dbReference type="KEGG" id="tsy:THSYN_03585"/>
<sequence length="125" mass="13351">MPDRAPTGEVIVISTNTLDWYGMMEVPDHWRRVRRAHLERLRLIAAARLSVGAMVRTAHPTVAGSGSGRAKPLERRSRSPLRLDSMAVTWERGNEGPGRRLKPRPPVGGGAAGQGGGVRPGGGSA</sequence>
<organism evidence="2 3">
    <name type="scientific">Candidatus Thiodictyon syntrophicum</name>
    <dbReference type="NCBI Taxonomy" id="1166950"/>
    <lineage>
        <taxon>Bacteria</taxon>
        <taxon>Pseudomonadati</taxon>
        <taxon>Pseudomonadota</taxon>
        <taxon>Gammaproteobacteria</taxon>
        <taxon>Chromatiales</taxon>
        <taxon>Chromatiaceae</taxon>
        <taxon>Thiodictyon</taxon>
    </lineage>
</organism>
<feature type="region of interest" description="Disordered" evidence="1">
    <location>
        <begin position="60"/>
        <end position="125"/>
    </location>
</feature>
<protein>
    <submittedName>
        <fullName evidence="2">Uncharacterized protein</fullName>
    </submittedName>
</protein>
<accession>A0A2K8U3G8</accession>